<sequence length="322" mass="36468">MAHNIAILSVIPRLSYHLRMQLPNLTIVDVLPDKHDTLSKLKNADIVVIDCDLFLPYTDKLPSLRWAQTTWAGVESLVSSLRDKKINYTITRFSDKAFGLAMSEYVIAHIFNFERAQRQQYDNQKNNQWLTDGKISNHRLICDLSVGILGLGNIGKSIAQKLKTFGASVWGMTRTPLKEKLDYLDEHRTTECLPEMLTNCDYIINVLPSSKNTVGLLNGNVLQNCTNRGSILINIGRGTIIKEADLLNALKQQWILGAVLDVFEEEPLPKESKLWKLPQVTISPHISGITRAQDVVQFFNENYQKFVKGEKLLNTVNVEEGY</sequence>
<evidence type="ECO:0000256" key="2">
    <source>
        <dbReference type="ARBA" id="ARBA00023027"/>
    </source>
</evidence>
<keyword evidence="2" id="KW-0520">NAD</keyword>
<dbReference type="InterPro" id="IPR006140">
    <property type="entry name" value="D-isomer_DH_NAD-bd"/>
</dbReference>
<dbReference type="EMBL" id="KQ414615">
    <property type="protein sequence ID" value="KOC68674.1"/>
    <property type="molecule type" value="Genomic_DNA"/>
</dbReference>
<dbReference type="AlphaFoldDB" id="A0A0L7RCY4"/>
<dbReference type="PANTHER" id="PTHR43333:SF1">
    <property type="entry name" value="D-ISOMER SPECIFIC 2-HYDROXYACID DEHYDROGENASE NAD-BINDING DOMAIN-CONTAINING PROTEIN"/>
    <property type="match status" value="1"/>
</dbReference>
<accession>A0A0L7RCY4</accession>
<dbReference type="GO" id="GO:0051287">
    <property type="term" value="F:NAD binding"/>
    <property type="evidence" value="ECO:0007669"/>
    <property type="project" value="InterPro"/>
</dbReference>
<evidence type="ECO:0000313" key="5">
    <source>
        <dbReference type="Proteomes" id="UP000053825"/>
    </source>
</evidence>
<evidence type="ECO:0000313" key="4">
    <source>
        <dbReference type="EMBL" id="KOC68674.1"/>
    </source>
</evidence>
<dbReference type="STRING" id="597456.A0A0L7RCY4"/>
<name>A0A0L7RCY4_9HYME</name>
<dbReference type="Gene3D" id="3.40.50.720">
    <property type="entry name" value="NAD(P)-binding Rossmann-like Domain"/>
    <property type="match status" value="2"/>
</dbReference>
<reference evidence="4 5" key="1">
    <citation type="submission" date="2015-07" db="EMBL/GenBank/DDBJ databases">
        <title>The genome of Habropoda laboriosa.</title>
        <authorList>
            <person name="Pan H."/>
            <person name="Kapheim K."/>
        </authorList>
    </citation>
    <scope>NUCLEOTIDE SEQUENCE [LARGE SCALE GENOMIC DNA]</scope>
    <source>
        <strain evidence="4">0110345459</strain>
    </source>
</reference>
<keyword evidence="4" id="KW-0670">Pyruvate</keyword>
<gene>
    <name evidence="4" type="ORF">WH47_06466</name>
</gene>
<keyword evidence="5" id="KW-1185">Reference proteome</keyword>
<dbReference type="SUPFAM" id="SSF51735">
    <property type="entry name" value="NAD(P)-binding Rossmann-fold domains"/>
    <property type="match status" value="1"/>
</dbReference>
<proteinExistence type="predicted"/>
<feature type="domain" description="D-isomer specific 2-hydroxyacid dehydrogenase NAD-binding" evidence="3">
    <location>
        <begin position="107"/>
        <end position="287"/>
    </location>
</feature>
<organism evidence="4 5">
    <name type="scientific">Habropoda laboriosa</name>
    <dbReference type="NCBI Taxonomy" id="597456"/>
    <lineage>
        <taxon>Eukaryota</taxon>
        <taxon>Metazoa</taxon>
        <taxon>Ecdysozoa</taxon>
        <taxon>Arthropoda</taxon>
        <taxon>Hexapoda</taxon>
        <taxon>Insecta</taxon>
        <taxon>Pterygota</taxon>
        <taxon>Neoptera</taxon>
        <taxon>Endopterygota</taxon>
        <taxon>Hymenoptera</taxon>
        <taxon>Apocrita</taxon>
        <taxon>Aculeata</taxon>
        <taxon>Apoidea</taxon>
        <taxon>Anthophila</taxon>
        <taxon>Apidae</taxon>
        <taxon>Habropoda</taxon>
    </lineage>
</organism>
<dbReference type="InterPro" id="IPR036291">
    <property type="entry name" value="NAD(P)-bd_dom_sf"/>
</dbReference>
<evidence type="ECO:0000256" key="1">
    <source>
        <dbReference type="ARBA" id="ARBA00023002"/>
    </source>
</evidence>
<dbReference type="Pfam" id="PF02826">
    <property type="entry name" value="2-Hacid_dh_C"/>
    <property type="match status" value="1"/>
</dbReference>
<evidence type="ECO:0000259" key="3">
    <source>
        <dbReference type="Pfam" id="PF02826"/>
    </source>
</evidence>
<protein>
    <submittedName>
        <fullName evidence="4">Glyoxylate/hydroxypyruvate reductase A</fullName>
    </submittedName>
</protein>
<dbReference type="Proteomes" id="UP000053825">
    <property type="component" value="Unassembled WGS sequence"/>
</dbReference>
<dbReference type="CDD" id="cd05300">
    <property type="entry name" value="2-Hacid_dh_1"/>
    <property type="match status" value="1"/>
</dbReference>
<dbReference type="PANTHER" id="PTHR43333">
    <property type="entry name" value="2-HACID_DH_C DOMAIN-CONTAINING PROTEIN"/>
    <property type="match status" value="1"/>
</dbReference>
<dbReference type="GO" id="GO:0016491">
    <property type="term" value="F:oxidoreductase activity"/>
    <property type="evidence" value="ECO:0007669"/>
    <property type="project" value="UniProtKB-KW"/>
</dbReference>
<dbReference type="FunFam" id="3.40.50.720:FF:000363">
    <property type="entry name" value="D-isomer specific 2-hydroxyacid dehydrogenase"/>
    <property type="match status" value="1"/>
</dbReference>
<keyword evidence="1" id="KW-0560">Oxidoreductase</keyword>
<dbReference type="OrthoDB" id="298012at2759"/>